<dbReference type="InterPro" id="IPR005496">
    <property type="entry name" value="Integral_membrane_TerC"/>
</dbReference>
<comment type="similarity">
    <text evidence="2">Belongs to the TerC family.</text>
</comment>
<evidence type="ECO:0000256" key="5">
    <source>
        <dbReference type="ARBA" id="ARBA00023136"/>
    </source>
</evidence>
<feature type="compositionally biased region" description="Basic and acidic residues" evidence="6">
    <location>
        <begin position="349"/>
        <end position="370"/>
    </location>
</feature>
<keyword evidence="5 7" id="KW-0472">Membrane</keyword>
<proteinExistence type="inferred from homology"/>
<name>A0ABN3AU63_9MICC</name>
<dbReference type="NCBIfam" id="TIGR03718">
    <property type="entry name" value="R_switched_Alx"/>
    <property type="match status" value="1"/>
</dbReference>
<keyword evidence="3 7" id="KW-0812">Transmembrane</keyword>
<evidence type="ECO:0000256" key="4">
    <source>
        <dbReference type="ARBA" id="ARBA00022989"/>
    </source>
</evidence>
<accession>A0ABN3AU63</accession>
<dbReference type="InterPro" id="IPR022369">
    <property type="entry name" value="Integral_membrane_TerC_rswitch"/>
</dbReference>
<comment type="caution">
    <text evidence="8">The sequence shown here is derived from an EMBL/GenBank/DDBJ whole genome shotgun (WGS) entry which is preliminary data.</text>
</comment>
<feature type="transmembrane region" description="Helical" evidence="7">
    <location>
        <begin position="276"/>
        <end position="298"/>
    </location>
</feature>
<dbReference type="PANTHER" id="PTHR30238">
    <property type="entry name" value="MEMBRANE BOUND PREDICTED REDOX MODULATOR"/>
    <property type="match status" value="1"/>
</dbReference>
<reference evidence="8 9" key="1">
    <citation type="journal article" date="2019" name="Int. J. Syst. Evol. Microbiol.">
        <title>The Global Catalogue of Microorganisms (GCM) 10K type strain sequencing project: providing services to taxonomists for standard genome sequencing and annotation.</title>
        <authorList>
            <consortium name="The Broad Institute Genomics Platform"/>
            <consortium name="The Broad Institute Genome Sequencing Center for Infectious Disease"/>
            <person name="Wu L."/>
            <person name="Ma J."/>
        </authorList>
    </citation>
    <scope>NUCLEOTIDE SEQUENCE [LARGE SCALE GENOMIC DNA]</scope>
    <source>
        <strain evidence="8 9">JCM 14917</strain>
    </source>
</reference>
<feature type="transmembrane region" description="Helical" evidence="7">
    <location>
        <begin position="250"/>
        <end position="270"/>
    </location>
</feature>
<evidence type="ECO:0000256" key="7">
    <source>
        <dbReference type="SAM" id="Phobius"/>
    </source>
</evidence>
<gene>
    <name evidence="8" type="ORF">GCM10009784_15020</name>
</gene>
<feature type="transmembrane region" description="Helical" evidence="7">
    <location>
        <begin position="6"/>
        <end position="25"/>
    </location>
</feature>
<dbReference type="Proteomes" id="UP001500974">
    <property type="component" value="Unassembled WGS sequence"/>
</dbReference>
<protein>
    <submittedName>
        <fullName evidence="8">TerC family protein</fullName>
    </submittedName>
</protein>
<evidence type="ECO:0000256" key="1">
    <source>
        <dbReference type="ARBA" id="ARBA00004141"/>
    </source>
</evidence>
<feature type="transmembrane region" description="Helical" evidence="7">
    <location>
        <begin position="187"/>
        <end position="216"/>
    </location>
</feature>
<evidence type="ECO:0000256" key="3">
    <source>
        <dbReference type="ARBA" id="ARBA00022692"/>
    </source>
</evidence>
<organism evidence="8 9">
    <name type="scientific">Arthrobacter parietis</name>
    <dbReference type="NCBI Taxonomy" id="271434"/>
    <lineage>
        <taxon>Bacteria</taxon>
        <taxon>Bacillati</taxon>
        <taxon>Actinomycetota</taxon>
        <taxon>Actinomycetes</taxon>
        <taxon>Micrococcales</taxon>
        <taxon>Micrococcaceae</taxon>
        <taxon>Arthrobacter</taxon>
    </lineage>
</organism>
<evidence type="ECO:0000256" key="6">
    <source>
        <dbReference type="SAM" id="MobiDB-lite"/>
    </source>
</evidence>
<dbReference type="Pfam" id="PF03741">
    <property type="entry name" value="TerC"/>
    <property type="match status" value="1"/>
</dbReference>
<feature type="transmembrane region" description="Helical" evidence="7">
    <location>
        <begin position="130"/>
        <end position="147"/>
    </location>
</feature>
<feature type="transmembrane region" description="Helical" evidence="7">
    <location>
        <begin position="222"/>
        <end position="243"/>
    </location>
</feature>
<sequence>MDVPFWIWAAVLGFIVVMLAVDLFAHRKAHVIDVREAAVWSGVWVVFGVAFGVLVWMNWGAEFGQQYFAGYLIEKSLAVDNVFVWAIIFSYFAVPREFQHRVLFLGVLGALIFRGIFIAAGAVLIQNFAWILYIFAAFLLYTGYRMIRQRNEHLDPEKSAVLRLFRRWIPMTESYHGQKLLVRRNGVLLATPLLAVLVLIEVTDVVFAVDSIPAIFAVTDEVFLVFTANAFAILGLRAMYFLLADLIHRFIYLKIGLALVLIWVGIKMLLKIDLFYIPTTISLAVVAAILTVSIVASLRATRGQGRQALPQPSDPPFRVATEGEDAELEPVWKRRRTKAHASQHADAGNTDKENKVGGDREPSTKDGGKR</sequence>
<feature type="region of interest" description="Disordered" evidence="6">
    <location>
        <begin position="305"/>
        <end position="370"/>
    </location>
</feature>
<evidence type="ECO:0000313" key="8">
    <source>
        <dbReference type="EMBL" id="GAA2174879.1"/>
    </source>
</evidence>
<feature type="transmembrane region" description="Helical" evidence="7">
    <location>
        <begin position="37"/>
        <end position="57"/>
    </location>
</feature>
<dbReference type="PANTHER" id="PTHR30238:SF0">
    <property type="entry name" value="THYLAKOID MEMBRANE PROTEIN TERC, CHLOROPLASTIC"/>
    <property type="match status" value="1"/>
</dbReference>
<feature type="transmembrane region" description="Helical" evidence="7">
    <location>
        <begin position="77"/>
        <end position="95"/>
    </location>
</feature>
<dbReference type="EMBL" id="BAAAON010000001">
    <property type="protein sequence ID" value="GAA2174879.1"/>
    <property type="molecule type" value="Genomic_DNA"/>
</dbReference>
<feature type="transmembrane region" description="Helical" evidence="7">
    <location>
        <begin position="102"/>
        <end position="124"/>
    </location>
</feature>
<keyword evidence="4 7" id="KW-1133">Transmembrane helix</keyword>
<comment type="subcellular location">
    <subcellularLocation>
        <location evidence="1">Membrane</location>
        <topology evidence="1">Multi-pass membrane protein</topology>
    </subcellularLocation>
</comment>
<evidence type="ECO:0000256" key="2">
    <source>
        <dbReference type="ARBA" id="ARBA00007511"/>
    </source>
</evidence>
<keyword evidence="9" id="KW-1185">Reference proteome</keyword>
<evidence type="ECO:0000313" key="9">
    <source>
        <dbReference type="Proteomes" id="UP001500974"/>
    </source>
</evidence>
<dbReference type="RefSeq" id="WP_346027947.1">
    <property type="nucleotide sequence ID" value="NZ_BAAAON010000001.1"/>
</dbReference>